<organism evidence="1 2">
    <name type="scientific">Tumebacillus lacus</name>
    <dbReference type="NCBI Taxonomy" id="2995335"/>
    <lineage>
        <taxon>Bacteria</taxon>
        <taxon>Bacillati</taxon>
        <taxon>Bacillota</taxon>
        <taxon>Bacilli</taxon>
        <taxon>Bacillales</taxon>
        <taxon>Alicyclobacillaceae</taxon>
        <taxon>Tumebacillus</taxon>
    </lineage>
</organism>
<dbReference type="RefSeq" id="WP_267151202.1">
    <property type="nucleotide sequence ID" value="NZ_JAPMLT010000003.1"/>
</dbReference>
<protein>
    <recommendedName>
        <fullName evidence="3">Spore coat protein</fullName>
    </recommendedName>
</protein>
<evidence type="ECO:0000313" key="1">
    <source>
        <dbReference type="EMBL" id="MCX7569954.1"/>
    </source>
</evidence>
<name>A0ABT3WZ65_9BACL</name>
<dbReference type="EMBL" id="JAPMLT010000003">
    <property type="protein sequence ID" value="MCX7569954.1"/>
    <property type="molecule type" value="Genomic_DNA"/>
</dbReference>
<accession>A0ABT3WZ65</accession>
<gene>
    <name evidence="1" type="ORF">OS242_08250</name>
</gene>
<evidence type="ECO:0008006" key="3">
    <source>
        <dbReference type="Google" id="ProtNLM"/>
    </source>
</evidence>
<evidence type="ECO:0000313" key="2">
    <source>
        <dbReference type="Proteomes" id="UP001208017"/>
    </source>
</evidence>
<reference evidence="1 2" key="1">
    <citation type="submission" date="2022-11" db="EMBL/GenBank/DDBJ databases">
        <title>Study of microbial diversity in lake waters.</title>
        <authorList>
            <person name="Zhang J."/>
        </authorList>
    </citation>
    <scope>NUCLEOTIDE SEQUENCE [LARGE SCALE GENOMIC DNA]</scope>
    <source>
        <strain evidence="1 2">DT12</strain>
    </source>
</reference>
<keyword evidence="2" id="KW-1185">Reference proteome</keyword>
<proteinExistence type="predicted"/>
<dbReference type="Proteomes" id="UP001208017">
    <property type="component" value="Unassembled WGS sequence"/>
</dbReference>
<comment type="caution">
    <text evidence="1">The sequence shown here is derived from an EMBL/GenBank/DDBJ whole genome shotgun (WGS) entry which is preliminary data.</text>
</comment>
<sequence length="117" mass="13820">MNQNKQLHHLEAELAVMQVELRQVRQMIGSLIRTEHETRRLYEQATAGKGPFPIPQFIQQENEALRQYEQMRSVSDRMYQNMDQFAQNVPGYGNTGNTVNYRNDMNPMNQDPMQTRF</sequence>